<keyword evidence="1" id="KW-0812">Transmembrane</keyword>
<name>A0A1H0XJP2_9ACTN</name>
<reference evidence="2 4" key="1">
    <citation type="submission" date="2016-10" db="EMBL/GenBank/DDBJ databases">
        <authorList>
            <person name="de Groot N.N."/>
        </authorList>
    </citation>
    <scope>NUCLEOTIDE SEQUENCE [LARGE SCALE GENOMIC DNA]</scope>
    <source>
        <strain evidence="2 4">DSM 43794</strain>
    </source>
</reference>
<keyword evidence="1" id="KW-0472">Membrane</keyword>
<evidence type="ECO:0000313" key="3">
    <source>
        <dbReference type="EMBL" id="SDQ03317.1"/>
    </source>
</evidence>
<dbReference type="Proteomes" id="UP000217103">
    <property type="component" value="Unassembled WGS sequence"/>
</dbReference>
<dbReference type="STRING" id="35622.SAMN04489764_0017"/>
<proteinExistence type="predicted"/>
<accession>A0A1H0XJP2</accession>
<dbReference type="EMBL" id="FNKK01000001">
    <property type="protein sequence ID" value="SDQ03184.1"/>
    <property type="molecule type" value="Genomic_DNA"/>
</dbReference>
<gene>
    <name evidence="2" type="ORF">SAMN04489764_0017</name>
    <name evidence="3" type="ORF">SAMN04489764_0040</name>
</gene>
<feature type="transmembrane region" description="Helical" evidence="1">
    <location>
        <begin position="6"/>
        <end position="28"/>
    </location>
</feature>
<evidence type="ECO:0000256" key="1">
    <source>
        <dbReference type="SAM" id="Phobius"/>
    </source>
</evidence>
<dbReference type="RefSeq" id="WP_131815384.1">
    <property type="nucleotide sequence ID" value="NZ_FNKK01000001.1"/>
</dbReference>
<protein>
    <submittedName>
        <fullName evidence="2">Uncharacterized protein</fullName>
    </submittedName>
</protein>
<keyword evidence="4" id="KW-1185">Reference proteome</keyword>
<evidence type="ECO:0000313" key="2">
    <source>
        <dbReference type="EMBL" id="SDQ03184.1"/>
    </source>
</evidence>
<evidence type="ECO:0000313" key="4">
    <source>
        <dbReference type="Proteomes" id="UP000217103"/>
    </source>
</evidence>
<dbReference type="EMBL" id="FNKK01000001">
    <property type="protein sequence ID" value="SDQ03317.1"/>
    <property type="molecule type" value="Genomic_DNA"/>
</dbReference>
<organism evidence="2 4">
    <name type="scientific">Thermostaphylospora chromogena</name>
    <dbReference type="NCBI Taxonomy" id="35622"/>
    <lineage>
        <taxon>Bacteria</taxon>
        <taxon>Bacillati</taxon>
        <taxon>Actinomycetota</taxon>
        <taxon>Actinomycetes</taxon>
        <taxon>Streptosporangiales</taxon>
        <taxon>Thermomonosporaceae</taxon>
        <taxon>Thermostaphylospora</taxon>
    </lineage>
</organism>
<dbReference type="AlphaFoldDB" id="A0A1H0XJP2"/>
<keyword evidence="1" id="KW-1133">Transmembrane helix</keyword>
<sequence length="138" mass="15924">MTSFPAWSLAVFTCIAAVPIGGMTWLNLRLWCQSRRLARRAAESAEQILKWEAEGYPYLPYMTTWYEDTGYTWRHTPEYWPEIAEQAAAASRSGRYDRVTVRLLTRVAGGYVTEWTWKGGELVSEQRQPFRGIPSPEI</sequence>